<sequence>MRCPCDLPDGVENAYQCALITEISGVPTRMTPDWCRLYLTRHNYHKAWDEGRGPGQPVESNESSKSPTPRPPQEGPGTELLKLLGAPVKVLRWVRWLRPVKEWYRRRKKTKKGCAGSCLAYARLMNAWGVDGCRARMDEIVDHLESQTAEEGIVFERRAARLMVRLAIRRAANTASKLEASKTDPAATSTRPGP</sequence>
<feature type="region of interest" description="Disordered" evidence="1">
    <location>
        <begin position="49"/>
        <end position="78"/>
    </location>
</feature>
<gene>
    <name evidence="2" type="ORF">LCGC14_3003360</name>
</gene>
<feature type="compositionally biased region" description="Polar residues" evidence="1">
    <location>
        <begin position="58"/>
        <end position="67"/>
    </location>
</feature>
<reference evidence="2" key="1">
    <citation type="journal article" date="2015" name="Nature">
        <title>Complex archaea that bridge the gap between prokaryotes and eukaryotes.</title>
        <authorList>
            <person name="Spang A."/>
            <person name="Saw J.H."/>
            <person name="Jorgensen S.L."/>
            <person name="Zaremba-Niedzwiedzka K."/>
            <person name="Martijn J."/>
            <person name="Lind A.E."/>
            <person name="van Eijk R."/>
            <person name="Schleper C."/>
            <person name="Guy L."/>
            <person name="Ettema T.J."/>
        </authorList>
    </citation>
    <scope>NUCLEOTIDE SEQUENCE</scope>
</reference>
<name>A0A0F8ZRF8_9ZZZZ</name>
<comment type="caution">
    <text evidence="2">The sequence shown here is derived from an EMBL/GenBank/DDBJ whole genome shotgun (WGS) entry which is preliminary data.</text>
</comment>
<proteinExistence type="predicted"/>
<protein>
    <submittedName>
        <fullName evidence="2">Uncharacterized protein</fullName>
    </submittedName>
</protein>
<accession>A0A0F8ZRF8</accession>
<evidence type="ECO:0000256" key="1">
    <source>
        <dbReference type="SAM" id="MobiDB-lite"/>
    </source>
</evidence>
<evidence type="ECO:0000313" key="2">
    <source>
        <dbReference type="EMBL" id="KKK62536.1"/>
    </source>
</evidence>
<dbReference type="EMBL" id="LAZR01061947">
    <property type="protein sequence ID" value="KKK62536.1"/>
    <property type="molecule type" value="Genomic_DNA"/>
</dbReference>
<organism evidence="2">
    <name type="scientific">marine sediment metagenome</name>
    <dbReference type="NCBI Taxonomy" id="412755"/>
    <lineage>
        <taxon>unclassified sequences</taxon>
        <taxon>metagenomes</taxon>
        <taxon>ecological metagenomes</taxon>
    </lineage>
</organism>
<dbReference type="AlphaFoldDB" id="A0A0F8ZRF8"/>